<feature type="domain" description="Protein HGH1 N-terminal" evidence="3">
    <location>
        <begin position="101"/>
        <end position="272"/>
    </location>
</feature>
<evidence type="ECO:0000256" key="1">
    <source>
        <dbReference type="ARBA" id="ARBA00006712"/>
    </source>
</evidence>
<dbReference type="InterPro" id="IPR007205">
    <property type="entry name" value="Protein_HGH1_N"/>
</dbReference>
<evidence type="ECO:0000256" key="2">
    <source>
        <dbReference type="ARBA" id="ARBA00014076"/>
    </source>
</evidence>
<protein>
    <recommendedName>
        <fullName evidence="2">Protein HGH1 homolog</fullName>
    </recommendedName>
</protein>
<proteinExistence type="inferred from homology"/>
<dbReference type="OMA" id="NWPWAGE"/>
<dbReference type="PANTHER" id="PTHR13387">
    <property type="entry name" value="PROTEIN HGH1 HOMOLOG"/>
    <property type="match status" value="1"/>
</dbReference>
<gene>
    <name evidence="5" type="ORF">NEMVEDRAFT_v1g248845</name>
</gene>
<reference evidence="5 6" key="1">
    <citation type="journal article" date="2007" name="Science">
        <title>Sea anemone genome reveals ancestral eumetazoan gene repertoire and genomic organization.</title>
        <authorList>
            <person name="Putnam N.H."/>
            <person name="Srivastava M."/>
            <person name="Hellsten U."/>
            <person name="Dirks B."/>
            <person name="Chapman J."/>
            <person name="Salamov A."/>
            <person name="Terry A."/>
            <person name="Shapiro H."/>
            <person name="Lindquist E."/>
            <person name="Kapitonov V.V."/>
            <person name="Jurka J."/>
            <person name="Genikhovich G."/>
            <person name="Grigoriev I.V."/>
            <person name="Lucas S.M."/>
            <person name="Steele R.E."/>
            <person name="Finnerty J.R."/>
            <person name="Technau U."/>
            <person name="Martindale M.Q."/>
            <person name="Rokhsar D.S."/>
        </authorList>
    </citation>
    <scope>NUCLEOTIDE SEQUENCE [LARGE SCALE GENOMIC DNA]</scope>
    <source>
        <strain evidence="6">CH2 X CH6</strain>
    </source>
</reference>
<dbReference type="HOGENOM" id="CLU_037769_3_0_1"/>
<evidence type="ECO:0000313" key="5">
    <source>
        <dbReference type="EMBL" id="EDO27509.1"/>
    </source>
</evidence>
<evidence type="ECO:0000259" key="3">
    <source>
        <dbReference type="Pfam" id="PF04063"/>
    </source>
</evidence>
<dbReference type="AlphaFoldDB" id="A7T924"/>
<dbReference type="KEGG" id="nve:5497816"/>
<keyword evidence="6" id="KW-1185">Reference proteome</keyword>
<dbReference type="Gene3D" id="1.25.10.10">
    <property type="entry name" value="Leucine-rich Repeat Variant"/>
    <property type="match status" value="1"/>
</dbReference>
<comment type="similarity">
    <text evidence="1">Belongs to the HGH1 family.</text>
</comment>
<accession>A7T924</accession>
<dbReference type="PANTHER" id="PTHR13387:SF9">
    <property type="entry name" value="PROTEIN HGH1 HOMOLOG"/>
    <property type="match status" value="1"/>
</dbReference>
<dbReference type="Proteomes" id="UP000001593">
    <property type="component" value="Unassembled WGS sequence"/>
</dbReference>
<evidence type="ECO:0000259" key="4">
    <source>
        <dbReference type="Pfam" id="PF04064"/>
    </source>
</evidence>
<dbReference type="InterPro" id="IPR016024">
    <property type="entry name" value="ARM-type_fold"/>
</dbReference>
<dbReference type="PhylomeDB" id="A7T924"/>
<dbReference type="Pfam" id="PF04063">
    <property type="entry name" value="DUF383"/>
    <property type="match status" value="1"/>
</dbReference>
<sequence length="348" mass="39623">MATSIEEKQATELLGFLKQSERGDVRYFALDYILGLTVTESGQQFLKNNEEFLSQLCKLTRDSNEKISSDAYSALINLSAVPALAEKLLKFKIIIPLVDYLLNENSIHTDKCAVVLSNLTRTESTCEIALNELLAASPDYVYRVVERFCESSLVSDSSPDSLALFMSNLTQMKKGRELMLDRKRCVIQRLLPFTQHKSSLNRRGGVVTILKNCCFETDTHDWLLNDEVDILPHLLLPLAGGEELTEEETDKLPPDLQYLDESKERETDPDIRNMLLESLLQLLATKNGRTIMRDKNVYIILRELHNWEKDETAQATCLKCIHILIGEEPEPGMENLREVVIPDNIKFD</sequence>
<dbReference type="InterPro" id="IPR011989">
    <property type="entry name" value="ARM-like"/>
</dbReference>
<organism evidence="5 6">
    <name type="scientific">Nematostella vectensis</name>
    <name type="common">Starlet sea anemone</name>
    <dbReference type="NCBI Taxonomy" id="45351"/>
    <lineage>
        <taxon>Eukaryota</taxon>
        <taxon>Metazoa</taxon>
        <taxon>Cnidaria</taxon>
        <taxon>Anthozoa</taxon>
        <taxon>Hexacorallia</taxon>
        <taxon>Actiniaria</taxon>
        <taxon>Edwardsiidae</taxon>
        <taxon>Nematostella</taxon>
    </lineage>
</organism>
<dbReference type="InterPro" id="IPR039717">
    <property type="entry name" value="Hgh1"/>
</dbReference>
<dbReference type="InterPro" id="IPR007206">
    <property type="entry name" value="Protein_HGH1_C"/>
</dbReference>
<dbReference type="SUPFAM" id="SSF48371">
    <property type="entry name" value="ARM repeat"/>
    <property type="match status" value="1"/>
</dbReference>
<dbReference type="EMBL" id="DS473083">
    <property type="protein sequence ID" value="EDO27509.1"/>
    <property type="molecule type" value="Genomic_DNA"/>
</dbReference>
<dbReference type="Pfam" id="PF04064">
    <property type="entry name" value="DUF384"/>
    <property type="match status" value="1"/>
</dbReference>
<dbReference type="STRING" id="45351.A7T924"/>
<dbReference type="InParanoid" id="A7T924"/>
<feature type="domain" description="Protein HGH1 C-terminal" evidence="4">
    <location>
        <begin position="278"/>
        <end position="331"/>
    </location>
</feature>
<evidence type="ECO:0000313" key="6">
    <source>
        <dbReference type="Proteomes" id="UP000001593"/>
    </source>
</evidence>
<dbReference type="eggNOG" id="KOG2973">
    <property type="taxonomic scope" value="Eukaryota"/>
</dbReference>
<name>A7T924_NEMVE</name>